<dbReference type="EMBL" id="JBHTBH010000002">
    <property type="protein sequence ID" value="MFC7327429.1"/>
    <property type="molecule type" value="Genomic_DNA"/>
</dbReference>
<gene>
    <name evidence="1" type="ORF">ACFQRF_06710</name>
</gene>
<organism evidence="1 2">
    <name type="scientific">Marinactinospora rubrisoli</name>
    <dbReference type="NCBI Taxonomy" id="2715399"/>
    <lineage>
        <taxon>Bacteria</taxon>
        <taxon>Bacillati</taxon>
        <taxon>Actinomycetota</taxon>
        <taxon>Actinomycetes</taxon>
        <taxon>Streptosporangiales</taxon>
        <taxon>Nocardiopsidaceae</taxon>
        <taxon>Marinactinospora</taxon>
    </lineage>
</organism>
<comment type="caution">
    <text evidence="1">The sequence shown here is derived from an EMBL/GenBank/DDBJ whole genome shotgun (WGS) entry which is preliminary data.</text>
</comment>
<evidence type="ECO:0000313" key="2">
    <source>
        <dbReference type="Proteomes" id="UP001596540"/>
    </source>
</evidence>
<dbReference type="Proteomes" id="UP001596540">
    <property type="component" value="Unassembled WGS sequence"/>
</dbReference>
<reference evidence="2" key="1">
    <citation type="journal article" date="2019" name="Int. J. Syst. Evol. Microbiol.">
        <title>The Global Catalogue of Microorganisms (GCM) 10K type strain sequencing project: providing services to taxonomists for standard genome sequencing and annotation.</title>
        <authorList>
            <consortium name="The Broad Institute Genomics Platform"/>
            <consortium name="The Broad Institute Genome Sequencing Center for Infectious Disease"/>
            <person name="Wu L."/>
            <person name="Ma J."/>
        </authorList>
    </citation>
    <scope>NUCLEOTIDE SEQUENCE [LARGE SCALE GENOMIC DNA]</scope>
    <source>
        <strain evidence="2">CGMCC 4.7382</strain>
    </source>
</reference>
<proteinExistence type="predicted"/>
<name>A0ABW2KDM2_9ACTN</name>
<keyword evidence="2" id="KW-1185">Reference proteome</keyword>
<dbReference type="RefSeq" id="WP_379869717.1">
    <property type="nucleotide sequence ID" value="NZ_JBHTBH010000002.1"/>
</dbReference>
<protein>
    <submittedName>
        <fullName evidence="1">Uncharacterized protein</fullName>
    </submittedName>
</protein>
<accession>A0ABW2KDM2</accession>
<sequence>MRETEREHRRRLVIAVVLLLLVPVAILGRNHVTGAALTAQRSDVHLAVHGGDRTQTLQVPTAFKPGSYVVLTGLTWLRWGRTEAWAVGRMSMDGVTGFDVPGRIGALAFLRFSCPVELPEEYWPELRGNLYFNHLDIHWLTPPPPLDTWEREGTKTFLDDVECVR</sequence>
<evidence type="ECO:0000313" key="1">
    <source>
        <dbReference type="EMBL" id="MFC7327429.1"/>
    </source>
</evidence>